<accession>A0A2P8R0F7</accession>
<dbReference type="Gene3D" id="3.40.50.2300">
    <property type="match status" value="1"/>
</dbReference>
<evidence type="ECO:0000256" key="2">
    <source>
        <dbReference type="ARBA" id="ARBA00022500"/>
    </source>
</evidence>
<dbReference type="GO" id="GO:0000160">
    <property type="term" value="P:phosphorelay signal transduction system"/>
    <property type="evidence" value="ECO:0007669"/>
    <property type="project" value="InterPro"/>
</dbReference>
<dbReference type="SUPFAM" id="SSF52172">
    <property type="entry name" value="CheY-like"/>
    <property type="match status" value="1"/>
</dbReference>
<dbReference type="AlphaFoldDB" id="A0A2P8R0F7"/>
<dbReference type="SMART" id="SM00448">
    <property type="entry name" value="REC"/>
    <property type="match status" value="1"/>
</dbReference>
<feature type="domain" description="Response regulatory" evidence="6">
    <location>
        <begin position="7"/>
        <end position="124"/>
    </location>
</feature>
<keyword evidence="3 5" id="KW-0597">Phosphoprotein</keyword>
<reference evidence="8" key="1">
    <citation type="submission" date="2017-10" db="EMBL/GenBank/DDBJ databases">
        <title>Campylobacter species from seals.</title>
        <authorList>
            <person name="Gilbert M.J."/>
            <person name="Zomer A.L."/>
            <person name="Timmerman A.J."/>
            <person name="Duim B."/>
            <person name="Wagenaar J.A."/>
        </authorList>
    </citation>
    <scope>NUCLEOTIDE SEQUENCE [LARGE SCALE GENOMIC DNA]</scope>
    <source>
        <strain evidence="8">17S00004-5</strain>
    </source>
</reference>
<keyword evidence="2" id="KW-0145">Chemotaxis</keyword>
<gene>
    <name evidence="7" type="ORF">CQ405_05240</name>
</gene>
<dbReference type="Proteomes" id="UP000240535">
    <property type="component" value="Unassembled WGS sequence"/>
</dbReference>
<dbReference type="EMBL" id="PDHH01000004">
    <property type="protein sequence ID" value="PSM51969.1"/>
    <property type="molecule type" value="Genomic_DNA"/>
</dbReference>
<evidence type="ECO:0000313" key="8">
    <source>
        <dbReference type="Proteomes" id="UP000240535"/>
    </source>
</evidence>
<dbReference type="PANTHER" id="PTHR44591:SF3">
    <property type="entry name" value="RESPONSE REGULATORY DOMAIN-CONTAINING PROTEIN"/>
    <property type="match status" value="1"/>
</dbReference>
<evidence type="ECO:0000256" key="5">
    <source>
        <dbReference type="PROSITE-ProRule" id="PRU00169"/>
    </source>
</evidence>
<dbReference type="GO" id="GO:0006935">
    <property type="term" value="P:chemotaxis"/>
    <property type="evidence" value="ECO:0007669"/>
    <property type="project" value="UniProtKB-KW"/>
</dbReference>
<dbReference type="InterPro" id="IPR011006">
    <property type="entry name" value="CheY-like_superfamily"/>
</dbReference>
<comment type="caution">
    <text evidence="7">The sequence shown here is derived from an EMBL/GenBank/DDBJ whole genome shotgun (WGS) entry which is preliminary data.</text>
</comment>
<dbReference type="GO" id="GO:0097588">
    <property type="term" value="P:archaeal or bacterial-type flagellum-dependent cell motility"/>
    <property type="evidence" value="ECO:0007669"/>
    <property type="project" value="UniProtKB-KW"/>
</dbReference>
<dbReference type="PANTHER" id="PTHR44591">
    <property type="entry name" value="STRESS RESPONSE REGULATOR PROTEIN 1"/>
    <property type="match status" value="1"/>
</dbReference>
<keyword evidence="8" id="KW-1185">Reference proteome</keyword>
<sequence length="127" mass="13906">MNVKSINILMIDDDAINLKLTEVMLKKHANVNEIIKASNGLDALGVLDKRGDIDLILLDIVMPVMNGLEFLSNVYSKNSNFNIPIVVLTTDETVKKEAMSRGANGFIAKPIAEQALIQEISKLIDLG</sequence>
<organism evidence="7 8">
    <name type="scientific">Campylobacter blaseri</name>
    <dbReference type="NCBI Taxonomy" id="2042961"/>
    <lineage>
        <taxon>Bacteria</taxon>
        <taxon>Pseudomonadati</taxon>
        <taxon>Campylobacterota</taxon>
        <taxon>Epsilonproteobacteria</taxon>
        <taxon>Campylobacterales</taxon>
        <taxon>Campylobacteraceae</taxon>
        <taxon>Campylobacter</taxon>
    </lineage>
</organism>
<comment type="cofactor">
    <cofactor evidence="1">
        <name>Mg(2+)</name>
        <dbReference type="ChEBI" id="CHEBI:18420"/>
    </cofactor>
</comment>
<protein>
    <submittedName>
        <fullName evidence="7">Response regulator</fullName>
    </submittedName>
</protein>
<evidence type="ECO:0000256" key="4">
    <source>
        <dbReference type="ARBA" id="ARBA00022779"/>
    </source>
</evidence>
<feature type="modified residue" description="4-aspartylphosphate" evidence="5">
    <location>
        <position position="59"/>
    </location>
</feature>
<proteinExistence type="predicted"/>
<evidence type="ECO:0000256" key="3">
    <source>
        <dbReference type="ARBA" id="ARBA00022553"/>
    </source>
</evidence>
<dbReference type="PROSITE" id="PS50110">
    <property type="entry name" value="RESPONSE_REGULATORY"/>
    <property type="match status" value="1"/>
</dbReference>
<name>A0A2P8R0F7_9BACT</name>
<evidence type="ECO:0000313" key="7">
    <source>
        <dbReference type="EMBL" id="PSM51969.1"/>
    </source>
</evidence>
<evidence type="ECO:0000256" key="1">
    <source>
        <dbReference type="ARBA" id="ARBA00001946"/>
    </source>
</evidence>
<dbReference type="InterPro" id="IPR001789">
    <property type="entry name" value="Sig_transdc_resp-reg_receiver"/>
</dbReference>
<evidence type="ECO:0000259" key="6">
    <source>
        <dbReference type="PROSITE" id="PS50110"/>
    </source>
</evidence>
<dbReference type="OrthoDB" id="7631574at2"/>
<dbReference type="InterPro" id="IPR050595">
    <property type="entry name" value="Bact_response_regulator"/>
</dbReference>
<dbReference type="Pfam" id="PF00072">
    <property type="entry name" value="Response_reg"/>
    <property type="match status" value="1"/>
</dbReference>
<keyword evidence="4" id="KW-0283">Flagellar rotation</keyword>